<dbReference type="CDD" id="cd02142">
    <property type="entry name" value="McbC_SagB-like_oxidoreductase"/>
    <property type="match status" value="1"/>
</dbReference>
<dbReference type="InterPro" id="IPR010071">
    <property type="entry name" value="AA_adenyl_dom"/>
</dbReference>
<feature type="domain" description="Ketosynthase family 3 (KS3)" evidence="6">
    <location>
        <begin position="538"/>
        <end position="949"/>
    </location>
</feature>
<evidence type="ECO:0000256" key="1">
    <source>
        <dbReference type="ARBA" id="ARBA00001957"/>
    </source>
</evidence>
<dbReference type="Pfam" id="PF00501">
    <property type="entry name" value="AMP-binding"/>
    <property type="match status" value="1"/>
</dbReference>
<dbReference type="EMBL" id="VCDP01000018">
    <property type="protein sequence ID" value="MDX7998708.1"/>
    <property type="molecule type" value="Genomic_DNA"/>
</dbReference>
<comment type="caution">
    <text evidence="7">The sequence shown here is derived from an EMBL/GenBank/DDBJ whole genome shotgun (WGS) entry which is preliminary data.</text>
</comment>
<dbReference type="SUPFAM" id="SSF47336">
    <property type="entry name" value="ACP-like"/>
    <property type="match status" value="3"/>
</dbReference>
<dbReference type="CDD" id="cd00833">
    <property type="entry name" value="PKS"/>
    <property type="match status" value="1"/>
</dbReference>
<dbReference type="PANTHER" id="PTHR45527:SF1">
    <property type="entry name" value="FATTY ACID SYNTHASE"/>
    <property type="match status" value="1"/>
</dbReference>
<dbReference type="InterPro" id="IPR000415">
    <property type="entry name" value="Nitroreductase-like"/>
</dbReference>
<dbReference type="InterPro" id="IPR020845">
    <property type="entry name" value="AMP-binding_CS"/>
</dbReference>
<keyword evidence="3" id="KW-0597">Phosphoprotein</keyword>
<dbReference type="Pfam" id="PF00881">
    <property type="entry name" value="Nitroreductase"/>
    <property type="match status" value="1"/>
</dbReference>
<dbReference type="SUPFAM" id="SSF55469">
    <property type="entry name" value="FMN-dependent nitroreductase-like"/>
    <property type="match status" value="1"/>
</dbReference>
<evidence type="ECO:0000313" key="7">
    <source>
        <dbReference type="EMBL" id="MDX7998708.1"/>
    </source>
</evidence>
<accession>A0ABU4SJA7</accession>
<evidence type="ECO:0000256" key="2">
    <source>
        <dbReference type="ARBA" id="ARBA00022450"/>
    </source>
</evidence>
<dbReference type="Pfam" id="PF02801">
    <property type="entry name" value="Ketoacyl-synt_C"/>
    <property type="match status" value="1"/>
</dbReference>
<dbReference type="InterPro" id="IPR001242">
    <property type="entry name" value="Condensation_dom"/>
</dbReference>
<dbReference type="Proteomes" id="UP001271640">
    <property type="component" value="Unassembled WGS sequence"/>
</dbReference>
<dbReference type="InterPro" id="IPR009081">
    <property type="entry name" value="PP-bd_ACP"/>
</dbReference>
<protein>
    <submittedName>
        <fullName evidence="7">Amino acid adenylation domain-containing protein</fullName>
    </submittedName>
</protein>
<dbReference type="Gene3D" id="3.40.50.980">
    <property type="match status" value="2"/>
</dbReference>
<evidence type="ECO:0000256" key="3">
    <source>
        <dbReference type="ARBA" id="ARBA00022553"/>
    </source>
</evidence>
<evidence type="ECO:0000259" key="5">
    <source>
        <dbReference type="PROSITE" id="PS50075"/>
    </source>
</evidence>
<dbReference type="InterPro" id="IPR045851">
    <property type="entry name" value="AMP-bd_C_sf"/>
</dbReference>
<evidence type="ECO:0000313" key="8">
    <source>
        <dbReference type="Proteomes" id="UP001271640"/>
    </source>
</evidence>
<dbReference type="SMART" id="SM00825">
    <property type="entry name" value="PKS_KS"/>
    <property type="match status" value="1"/>
</dbReference>
<dbReference type="InterPro" id="IPR006162">
    <property type="entry name" value="Ppantetheine_attach_site"/>
</dbReference>
<dbReference type="Pfam" id="PF00975">
    <property type="entry name" value="Thioesterase"/>
    <property type="match status" value="1"/>
</dbReference>
<feature type="domain" description="Carrier" evidence="5">
    <location>
        <begin position="209"/>
        <end position="285"/>
    </location>
</feature>
<dbReference type="Gene3D" id="3.40.50.1820">
    <property type="entry name" value="alpha/beta hydrolase"/>
    <property type="match status" value="1"/>
</dbReference>
<dbReference type="Gene3D" id="1.10.1240.100">
    <property type="match status" value="1"/>
</dbReference>
<dbReference type="PANTHER" id="PTHR45527">
    <property type="entry name" value="NONRIBOSOMAL PEPTIDE SYNTHETASE"/>
    <property type="match status" value="1"/>
</dbReference>
<dbReference type="PROSITE" id="PS50075">
    <property type="entry name" value="CARRIER"/>
    <property type="match status" value="4"/>
</dbReference>
<sequence>MSWRWQRTILICISLLFTPVYWPTTPTSLNPSIAFLKHRGLPSIIFLLCSIPRLSDSSGTCWRVAGRNGQRYLHNIVLVSKNGFFRNELLNFAHQAKRLADIMRGTLQRWMECQKMRINRGTAMGGKSKMNNINELIKVFMTEHAVDFSGDLFDQGMTSKSIMQLLIRIRERFDVDIDLDEFLHTPTMERLNHLIIRQIENNKQDTGESAITDYQHSGILQRLGQLMSGKGLKPDQDFFEQGFSSLNVMELILAVKKEFGVELELETLLSKPTLNTLAMLIDQQQAGLAQPPIFPVDNELSVLSSLSEKQAFKEKQFNIRQLNSSYDTVRAKCLSPEQFQRQYNARRTFRSFDKAPMQRESVLGWLSALNAMLIDGSHRYLYPSAGGTYSVQIYAEIKSGRVGGFSAGFYYYNPVEHKLDRISSAELPQNSHFYYNRTYYENAHCCLYFVVEYDGIAPLYKDKSDFFAAIEIGAIVQLLSQKQAHYHIGSCPLSGVDEASLAEVLKLKESQRTLLGMAFGPVAQSQPWEEESRLRTLEQDIAIIGVQGKYPGAPDFGTFWNNLKEQKCCFSRVPDNRWGAKERFEHWGGFVNAITDFDSDFFGIPAAELERVPAQEACFLTRVYELLDCAGYNGENLQSLGQRVGVFTGVMWNDPANPTEGTETALASDSHAPFSSIANRVSWFFNWTGPSVAIDTSCSSSLTSIHLACQAIVQGDCDAAVAGGINLFAHPSHFTNLKRFNMISERSDAQAFGEEAAGIIPGEGVGVVLLKPLSQAEADKDHIWGVIKGGSIAHSGRVSGYGVPSTQQQSELIKKTLQKTGYDADSVDYIEAAAAGTVFGDASEILAIQTAFAERHSPLFVGTLKPNIGHLESASGISQLTKVLLQMKHGCLLPVMPYNTLNPLIKLDGSPVNIVAEQRQWQGTRQHPKLAMVNSFGSTGSCANLLLQSYHPPAHALQESMNINLPELFVLSAKSPDCLRSYAERWVHFFESESGSENAGKICLKQVFAVTQAGREHFEQRLAIPASALSELLTKLKHWIAEGDGVGIYQGCCQGRISAANADGQHHLAFNVDQSHEIAEAWVRGQWQDWRHFYRDEPLPKMPLPVYPFYESHPGSSLMHTDSPAEPVISNRALVDRISSAQGTGEKPLSIKALLLSLIARILQQPLEQINSSVSLFALGMSSSQAIKLVRMVDQYTGISLPIAILLEKNSVAELADYLMEQHGEIQVNAIAIPEHPAPAQTMNANVVAEQTRRPETYRLSEGQKGLWVLHKHASQNRAYNCPVCFRVNDLIDQQIFQQALDLLVRRYPILAATIFEEEGLPYLFNNPNSTITVNVETGRSLSGPELETYLSEKINQPFDFDRDALLRVHLLPLSEKETLILLCAHHIIVDGVSINPMISALFHFYHLLSVHQKPVFEAGKDSWYDFVQQEQVLLQSDEGKRRLEYWVDALADAPVSTKLLADNSYLNVEKYQGETLTRTLSAHFSEKLKVFASTQSVYLPSVFLSVFQLVVHRFTGQNDIVIGMPTDARTEEHQREEVGYYVYPLPIRSQFSKEMPYPLYLKALQQRVLDGLAHALPFPVVVRALNLSQGMDDAPLFQMAFVYQQSIDHPSIDHPSMPQGEFQASGTQMPTEHLTQYSQSGEYEFMLEVVEAADTFTLNVKYNPSVYRQSTALRVMEHVERVLQEVVEQPDRRLIDFPLTDQKESVQILEEWNRTAINLGEACCVHELFEQQAAKTPDAVAVVFEEVTLTYQQLNVKANQLASCLQELGVQQGTLVGICMQRSVEMIVGLLGILKAGGAYVPLEPSYPPQRIAYILQDSGISVVLTQKPHQPIFTHFNGKLVFLNAQSTELQSQKALSNPIGRSTPDNLCYVLYTSGSTGAPKGCMLPHSAIVNRLRWMQDKYRLNVTDNVLQKTPYSFDVSAWEFFWPLMSGATLIFAAPEGHKNPDYLIRLICEKQITTCHFVPSMLDVFINTRESEKCVSLTRIFTSGEALPYSVLECVNQKLQVKLHNLYGPTEAAIDVSYWEGEKREDKKTLIGKPIANTQLYIVDDRMNLLPVGAPGELLIGGAGLAKGYLNLPERTEQSFISNPFADDPAEKVYRTGDLVRWLADGNIEFLGRMDNQVKIRGFRIELGEIETCLKHCKDVKTCAVLLTEDRHSGNFITAYVVLHPNVALSVKALKAFLRQRLPDFMVPAQLVLLDALPVTSNGKLDRKALSALQAIPLSETAFVAPSSAIERQLANIWQDVLNLKQIGINDNFFESGGHSLTAITLLSRIQEAFPENNISLIQFYQAPTIAGMIPYISGTESAEKGLLSLLHRNQEETQMTLVCVPYAGAAATVYQPLAHALAKKNTGYSVYGVTIPGNAFGSRYKEVDMDYDTVAELCAREIVEQIPGKVAIYGHCVGSYLALEITRRLELKGKPVEFLVAAAAFPLPRIIRYLPFNDRWKHKSDRALLQLLKKWGIPVNKELEDSVARFLVSRFRKDAKLAYQYEKKRGDWRINAPLMNLVSKQDPLTKKYASQYLKWKQCAHEVSLITLEEGHHYFIATYPEQVAGAIEQFKLNQLTFVDPNVL</sequence>
<dbReference type="Gene3D" id="3.30.559.10">
    <property type="entry name" value="Chloramphenicol acetyltransferase-like domain"/>
    <property type="match status" value="1"/>
</dbReference>
<dbReference type="Gene3D" id="2.30.38.10">
    <property type="entry name" value="Luciferase, Domain 3"/>
    <property type="match status" value="1"/>
</dbReference>
<dbReference type="InterPro" id="IPR000873">
    <property type="entry name" value="AMP-dep_synth/lig_dom"/>
</dbReference>
<keyword evidence="2" id="KW-0596">Phosphopantetheine</keyword>
<dbReference type="InterPro" id="IPR023213">
    <property type="entry name" value="CAT-like_dom_sf"/>
</dbReference>
<dbReference type="Gene3D" id="1.10.1200.10">
    <property type="entry name" value="ACP-like"/>
    <property type="match status" value="4"/>
</dbReference>
<dbReference type="InterPro" id="IPR014031">
    <property type="entry name" value="Ketoacyl_synth_C"/>
</dbReference>
<dbReference type="Pfam" id="PF22621">
    <property type="entry name" value="CurL-like_PKS_C"/>
    <property type="match status" value="1"/>
</dbReference>
<evidence type="ECO:0000259" key="6">
    <source>
        <dbReference type="PROSITE" id="PS52004"/>
    </source>
</evidence>
<evidence type="ECO:0000256" key="4">
    <source>
        <dbReference type="ARBA" id="ARBA00022679"/>
    </source>
</evidence>
<dbReference type="PROSITE" id="PS52004">
    <property type="entry name" value="KS3_2"/>
    <property type="match status" value="1"/>
</dbReference>
<dbReference type="InterPro" id="IPR020806">
    <property type="entry name" value="PKS_PP-bd"/>
</dbReference>
<keyword evidence="4" id="KW-0808">Transferase</keyword>
<dbReference type="Pfam" id="PF00109">
    <property type="entry name" value="ketoacyl-synt"/>
    <property type="match status" value="1"/>
</dbReference>
<dbReference type="InterPro" id="IPR036736">
    <property type="entry name" value="ACP-like_sf"/>
</dbReference>
<dbReference type="Gene3D" id="3.40.47.10">
    <property type="match status" value="1"/>
</dbReference>
<dbReference type="InterPro" id="IPR016039">
    <property type="entry name" value="Thiolase-like"/>
</dbReference>
<dbReference type="InterPro" id="IPR029058">
    <property type="entry name" value="AB_hydrolase_fold"/>
</dbReference>
<dbReference type="Pfam" id="PF00668">
    <property type="entry name" value="Condensation"/>
    <property type="match status" value="1"/>
</dbReference>
<dbReference type="PROSITE" id="PS00455">
    <property type="entry name" value="AMP_BINDING"/>
    <property type="match status" value="1"/>
</dbReference>
<dbReference type="SMART" id="SM00823">
    <property type="entry name" value="PKS_PP"/>
    <property type="match status" value="3"/>
</dbReference>
<keyword evidence="8" id="KW-1185">Reference proteome</keyword>
<reference evidence="8" key="1">
    <citation type="journal article" date="2024" name="Toxins">
        <title>Genome Sequence Analysis of Native Xenorhabdus Strains Isolated from Entomopathogenic Nematodes in Argentina.</title>
        <authorList>
            <person name="Palma L."/>
            <person name="Frizzo L."/>
            <person name="Kaiser S."/>
            <person name="Berry C."/>
            <person name="Caballero P."/>
            <person name="Bode H.B."/>
            <person name="Del Valle E.E."/>
        </authorList>
    </citation>
    <scope>NUCLEOTIDE SEQUENCE [LARGE SCALE GENOMIC DNA]</scope>
    <source>
        <strain evidence="8">Reich</strain>
    </source>
</reference>
<comment type="cofactor">
    <cofactor evidence="1">
        <name>pantetheine 4'-phosphate</name>
        <dbReference type="ChEBI" id="CHEBI:47942"/>
    </cofactor>
</comment>
<dbReference type="Pfam" id="PF13193">
    <property type="entry name" value="AMP-binding_C"/>
    <property type="match status" value="1"/>
</dbReference>
<dbReference type="Gene3D" id="3.30.559.30">
    <property type="entry name" value="Nonribosomal peptide synthetase, condensation domain"/>
    <property type="match status" value="1"/>
</dbReference>
<feature type="domain" description="Carrier" evidence="5">
    <location>
        <begin position="2233"/>
        <end position="2309"/>
    </location>
</feature>
<dbReference type="NCBIfam" id="TIGR01733">
    <property type="entry name" value="AA-adenyl-dom"/>
    <property type="match status" value="1"/>
</dbReference>
<dbReference type="Gene3D" id="3.30.300.30">
    <property type="match status" value="1"/>
</dbReference>
<dbReference type="Gene3D" id="3.40.109.10">
    <property type="entry name" value="NADH Oxidase"/>
    <property type="match status" value="1"/>
</dbReference>
<dbReference type="InterPro" id="IPR014030">
    <property type="entry name" value="Ketoacyl_synth_N"/>
</dbReference>
<dbReference type="InterPro" id="IPR029479">
    <property type="entry name" value="Nitroreductase"/>
</dbReference>
<dbReference type="InterPro" id="IPR020841">
    <property type="entry name" value="PKS_Beta-ketoAc_synthase_dom"/>
</dbReference>
<dbReference type="InterPro" id="IPR025110">
    <property type="entry name" value="AMP-bd_C"/>
</dbReference>
<dbReference type="Pfam" id="PF00550">
    <property type="entry name" value="PP-binding"/>
    <property type="match status" value="4"/>
</dbReference>
<feature type="domain" description="Carrier" evidence="5">
    <location>
        <begin position="1146"/>
        <end position="1223"/>
    </location>
</feature>
<dbReference type="SUPFAM" id="SSF53474">
    <property type="entry name" value="alpha/beta-Hydrolases"/>
    <property type="match status" value="1"/>
</dbReference>
<organism evidence="7 8">
    <name type="scientific">Xenorhabdus littoralis</name>
    <dbReference type="NCBI Taxonomy" id="2582835"/>
    <lineage>
        <taxon>Bacteria</taxon>
        <taxon>Pseudomonadati</taxon>
        <taxon>Pseudomonadota</taxon>
        <taxon>Gammaproteobacteria</taxon>
        <taxon>Enterobacterales</taxon>
        <taxon>Morganellaceae</taxon>
        <taxon>Xenorhabdus</taxon>
    </lineage>
</organism>
<gene>
    <name evidence="7" type="ORF">FE394_05755</name>
</gene>
<dbReference type="SUPFAM" id="SSF52777">
    <property type="entry name" value="CoA-dependent acyltransferases"/>
    <property type="match status" value="2"/>
</dbReference>
<dbReference type="InterPro" id="IPR001031">
    <property type="entry name" value="Thioesterase"/>
</dbReference>
<proteinExistence type="predicted"/>
<feature type="domain" description="Carrier" evidence="5">
    <location>
        <begin position="123"/>
        <end position="199"/>
    </location>
</feature>
<dbReference type="SUPFAM" id="SSF53901">
    <property type="entry name" value="Thiolase-like"/>
    <property type="match status" value="1"/>
</dbReference>
<dbReference type="CDD" id="cd17646">
    <property type="entry name" value="A_NRPS_AB3403-like"/>
    <property type="match status" value="1"/>
</dbReference>
<dbReference type="SUPFAM" id="SSF56801">
    <property type="entry name" value="Acetyl-CoA synthetase-like"/>
    <property type="match status" value="1"/>
</dbReference>
<dbReference type="PROSITE" id="PS00012">
    <property type="entry name" value="PHOSPHOPANTETHEINE"/>
    <property type="match status" value="2"/>
</dbReference>
<name>A0ABU4SJA7_9GAMM</name>